<gene>
    <name evidence="1" type="ORF">N0F65_011456</name>
</gene>
<sequence length="51" mass="5850">MSKSRDYDYDQITIELTKKAPIPVNGPKPSIYDVYEMMGHNQGRIPRLPGQ</sequence>
<name>A0AAV2ZC64_9STRA</name>
<proteinExistence type="predicted"/>
<evidence type="ECO:0000313" key="1">
    <source>
        <dbReference type="EMBL" id="DBA03555.1"/>
    </source>
</evidence>
<reference evidence="1" key="2">
    <citation type="journal article" date="2023" name="Microbiol Resour">
        <title>Decontamination and Annotation of the Draft Genome Sequence of the Oomycete Lagenidium giganteum ARSEF 373.</title>
        <authorList>
            <person name="Morgan W.R."/>
            <person name="Tartar A."/>
        </authorList>
    </citation>
    <scope>NUCLEOTIDE SEQUENCE</scope>
    <source>
        <strain evidence="1">ARSEF 373</strain>
    </source>
</reference>
<reference evidence="1" key="1">
    <citation type="submission" date="2022-11" db="EMBL/GenBank/DDBJ databases">
        <authorList>
            <person name="Morgan W.R."/>
            <person name="Tartar A."/>
        </authorList>
    </citation>
    <scope>NUCLEOTIDE SEQUENCE</scope>
    <source>
        <strain evidence="1">ARSEF 373</strain>
    </source>
</reference>
<protein>
    <submittedName>
        <fullName evidence="1">Uncharacterized protein</fullName>
    </submittedName>
</protein>
<dbReference type="AlphaFoldDB" id="A0AAV2ZC64"/>
<comment type="caution">
    <text evidence="1">The sequence shown here is derived from an EMBL/GenBank/DDBJ whole genome shotgun (WGS) entry which is preliminary data.</text>
</comment>
<keyword evidence="2" id="KW-1185">Reference proteome</keyword>
<accession>A0AAV2ZC64</accession>
<dbReference type="EMBL" id="DAKRPA010000018">
    <property type="protein sequence ID" value="DBA03555.1"/>
    <property type="molecule type" value="Genomic_DNA"/>
</dbReference>
<evidence type="ECO:0000313" key="2">
    <source>
        <dbReference type="Proteomes" id="UP001146120"/>
    </source>
</evidence>
<organism evidence="1 2">
    <name type="scientific">Lagenidium giganteum</name>
    <dbReference type="NCBI Taxonomy" id="4803"/>
    <lineage>
        <taxon>Eukaryota</taxon>
        <taxon>Sar</taxon>
        <taxon>Stramenopiles</taxon>
        <taxon>Oomycota</taxon>
        <taxon>Peronosporomycetes</taxon>
        <taxon>Pythiales</taxon>
        <taxon>Pythiaceae</taxon>
    </lineage>
</organism>
<dbReference type="Proteomes" id="UP001146120">
    <property type="component" value="Unassembled WGS sequence"/>
</dbReference>